<protein>
    <recommendedName>
        <fullName evidence="2">Methyltransferase domain-containing protein</fullName>
    </recommendedName>
</protein>
<comment type="caution">
    <text evidence="1">The sequence shown here is derived from an EMBL/GenBank/DDBJ whole genome shotgun (WGS) entry which is preliminary data.</text>
</comment>
<reference evidence="1" key="1">
    <citation type="journal article" date="2015" name="Nature">
        <title>Complex archaea that bridge the gap between prokaryotes and eukaryotes.</title>
        <authorList>
            <person name="Spang A."/>
            <person name="Saw J.H."/>
            <person name="Jorgensen S.L."/>
            <person name="Zaremba-Niedzwiedzka K."/>
            <person name="Martijn J."/>
            <person name="Lind A.E."/>
            <person name="van Eijk R."/>
            <person name="Schleper C."/>
            <person name="Guy L."/>
            <person name="Ettema T.J."/>
        </authorList>
    </citation>
    <scope>NUCLEOTIDE SEQUENCE</scope>
</reference>
<dbReference type="AlphaFoldDB" id="A0A0F9JGM6"/>
<gene>
    <name evidence="1" type="ORF">LCGC14_1531380</name>
</gene>
<accession>A0A0F9JGM6</accession>
<evidence type="ECO:0000313" key="1">
    <source>
        <dbReference type="EMBL" id="KKM61476.1"/>
    </source>
</evidence>
<name>A0A0F9JGM6_9ZZZZ</name>
<proteinExistence type="predicted"/>
<sequence length="79" mass="8124">MSKDDPFLSSVIQVFSPGASSMNLDQRWPHAPAAADGVVSLLEATAHARILDLACGTGADTVALALKGFHMTGVDCTPA</sequence>
<dbReference type="Gene3D" id="3.40.50.150">
    <property type="entry name" value="Vaccinia Virus protein VP39"/>
    <property type="match status" value="1"/>
</dbReference>
<feature type="non-terminal residue" evidence="1">
    <location>
        <position position="79"/>
    </location>
</feature>
<dbReference type="InterPro" id="IPR029063">
    <property type="entry name" value="SAM-dependent_MTases_sf"/>
</dbReference>
<dbReference type="SUPFAM" id="SSF53335">
    <property type="entry name" value="S-adenosyl-L-methionine-dependent methyltransferases"/>
    <property type="match status" value="1"/>
</dbReference>
<dbReference type="CDD" id="cd02440">
    <property type="entry name" value="AdoMet_MTases"/>
    <property type="match status" value="1"/>
</dbReference>
<evidence type="ECO:0008006" key="2">
    <source>
        <dbReference type="Google" id="ProtNLM"/>
    </source>
</evidence>
<organism evidence="1">
    <name type="scientific">marine sediment metagenome</name>
    <dbReference type="NCBI Taxonomy" id="412755"/>
    <lineage>
        <taxon>unclassified sequences</taxon>
        <taxon>metagenomes</taxon>
        <taxon>ecological metagenomes</taxon>
    </lineage>
</organism>
<dbReference type="EMBL" id="LAZR01011476">
    <property type="protein sequence ID" value="KKM61476.1"/>
    <property type="molecule type" value="Genomic_DNA"/>
</dbReference>